<evidence type="ECO:0000313" key="3">
    <source>
        <dbReference type="Proteomes" id="UP001216189"/>
    </source>
</evidence>
<comment type="caution">
    <text evidence="2">The sequence shown here is derived from an EMBL/GenBank/DDBJ whole genome shotgun (WGS) entry which is preliminary data.</text>
</comment>
<reference evidence="2 3" key="1">
    <citation type="submission" date="2023-02" db="EMBL/GenBank/DDBJ databases">
        <title>Vibrio intestini sp. nov., a close relative of Vibrio cholerae isolated from the intestine of Healthy Culter dabryi.</title>
        <authorList>
            <person name="Wu N."/>
        </authorList>
    </citation>
    <scope>NUCLEOTIDE SEQUENCE [LARGE SCALE GENOMIC DNA]</scope>
    <source>
        <strain evidence="2 3">DSL-7</strain>
    </source>
</reference>
<organism evidence="2 3">
    <name type="scientific">Vibrio chanodichtyis</name>
    <dbReference type="NCBI Taxonomy" id="3027932"/>
    <lineage>
        <taxon>Bacteria</taxon>
        <taxon>Pseudomonadati</taxon>
        <taxon>Pseudomonadota</taxon>
        <taxon>Gammaproteobacteria</taxon>
        <taxon>Vibrionales</taxon>
        <taxon>Vibrionaceae</taxon>
        <taxon>Vibrio</taxon>
    </lineage>
</organism>
<accession>A0ABT5V1X7</accession>
<keyword evidence="1" id="KW-0472">Membrane</keyword>
<sequence>MRISLIVDGVMFMLPLMILLLLIGLLGFKLRVAPSLWIGLGLVTLLLSVISHNSPLPALVLLFFLAPLLLALNNQVWRSGLFCLVILLPQLMLI</sequence>
<gene>
    <name evidence="2" type="ORF">PUN32_11635</name>
</gene>
<keyword evidence="3" id="KW-1185">Reference proteome</keyword>
<dbReference type="EMBL" id="JARBFT010000013">
    <property type="protein sequence ID" value="MDE1515663.1"/>
    <property type="molecule type" value="Genomic_DNA"/>
</dbReference>
<name>A0ABT5V1X7_9VIBR</name>
<feature type="transmembrane region" description="Helical" evidence="1">
    <location>
        <begin position="6"/>
        <end position="28"/>
    </location>
</feature>
<evidence type="ECO:0000313" key="2">
    <source>
        <dbReference type="EMBL" id="MDE1515663.1"/>
    </source>
</evidence>
<feature type="transmembrane region" description="Helical" evidence="1">
    <location>
        <begin position="40"/>
        <end position="70"/>
    </location>
</feature>
<proteinExistence type="predicted"/>
<evidence type="ECO:0000256" key="1">
    <source>
        <dbReference type="SAM" id="Phobius"/>
    </source>
</evidence>
<protein>
    <submittedName>
        <fullName evidence="2">Uncharacterized protein</fullName>
    </submittedName>
</protein>
<keyword evidence="1" id="KW-0812">Transmembrane</keyword>
<keyword evidence="1" id="KW-1133">Transmembrane helix</keyword>
<dbReference type="Proteomes" id="UP001216189">
    <property type="component" value="Unassembled WGS sequence"/>
</dbReference>